<dbReference type="EMBL" id="GBRH01232661">
    <property type="protein sequence ID" value="JAD65234.1"/>
    <property type="molecule type" value="Transcribed_RNA"/>
</dbReference>
<proteinExistence type="predicted"/>
<organism evidence="1">
    <name type="scientific">Arundo donax</name>
    <name type="common">Giant reed</name>
    <name type="synonym">Donax arundinaceus</name>
    <dbReference type="NCBI Taxonomy" id="35708"/>
    <lineage>
        <taxon>Eukaryota</taxon>
        <taxon>Viridiplantae</taxon>
        <taxon>Streptophyta</taxon>
        <taxon>Embryophyta</taxon>
        <taxon>Tracheophyta</taxon>
        <taxon>Spermatophyta</taxon>
        <taxon>Magnoliopsida</taxon>
        <taxon>Liliopsida</taxon>
        <taxon>Poales</taxon>
        <taxon>Poaceae</taxon>
        <taxon>PACMAD clade</taxon>
        <taxon>Arundinoideae</taxon>
        <taxon>Arundineae</taxon>
        <taxon>Arundo</taxon>
    </lineage>
</organism>
<accession>A0A0A9BMP5</accession>
<protein>
    <submittedName>
        <fullName evidence="1">Uncharacterized protein</fullName>
    </submittedName>
</protein>
<sequence length="49" mass="5226">MHAAFDQLCLRPLCPLAGGSPQVLSRPVLTGLFLLKVCIFLAHAYSISG</sequence>
<evidence type="ECO:0000313" key="1">
    <source>
        <dbReference type="EMBL" id="JAD65234.1"/>
    </source>
</evidence>
<reference evidence="1" key="1">
    <citation type="submission" date="2014-09" db="EMBL/GenBank/DDBJ databases">
        <authorList>
            <person name="Magalhaes I.L.F."/>
            <person name="Oliveira U."/>
            <person name="Santos F.R."/>
            <person name="Vidigal T.H.D.A."/>
            <person name="Brescovit A.D."/>
            <person name="Santos A.J."/>
        </authorList>
    </citation>
    <scope>NUCLEOTIDE SEQUENCE</scope>
    <source>
        <tissue evidence="1">Shoot tissue taken approximately 20 cm above the soil surface</tissue>
    </source>
</reference>
<dbReference type="AlphaFoldDB" id="A0A0A9BMP5"/>
<name>A0A0A9BMP5_ARUDO</name>
<reference evidence="1" key="2">
    <citation type="journal article" date="2015" name="Data Brief">
        <title>Shoot transcriptome of the giant reed, Arundo donax.</title>
        <authorList>
            <person name="Barrero R.A."/>
            <person name="Guerrero F.D."/>
            <person name="Moolhuijzen P."/>
            <person name="Goolsby J.A."/>
            <person name="Tidwell J."/>
            <person name="Bellgard S.E."/>
            <person name="Bellgard M.I."/>
        </authorList>
    </citation>
    <scope>NUCLEOTIDE SEQUENCE</scope>
    <source>
        <tissue evidence="1">Shoot tissue taken approximately 20 cm above the soil surface</tissue>
    </source>
</reference>